<organism evidence="2 3">
    <name type="scientific">Linum tenue</name>
    <dbReference type="NCBI Taxonomy" id="586396"/>
    <lineage>
        <taxon>Eukaryota</taxon>
        <taxon>Viridiplantae</taxon>
        <taxon>Streptophyta</taxon>
        <taxon>Embryophyta</taxon>
        <taxon>Tracheophyta</taxon>
        <taxon>Spermatophyta</taxon>
        <taxon>Magnoliopsida</taxon>
        <taxon>eudicotyledons</taxon>
        <taxon>Gunneridae</taxon>
        <taxon>Pentapetalae</taxon>
        <taxon>rosids</taxon>
        <taxon>fabids</taxon>
        <taxon>Malpighiales</taxon>
        <taxon>Linaceae</taxon>
        <taxon>Linum</taxon>
    </lineage>
</organism>
<dbReference type="InterPro" id="IPR049306">
    <property type="entry name" value="GLV1-2"/>
</dbReference>
<gene>
    <name evidence="2" type="ORF">LITE_LOCUS47398</name>
</gene>
<feature type="compositionally biased region" description="Basic and acidic residues" evidence="1">
    <location>
        <begin position="123"/>
        <end position="134"/>
    </location>
</feature>
<feature type="region of interest" description="Disordered" evidence="1">
    <location>
        <begin position="33"/>
        <end position="72"/>
    </location>
</feature>
<evidence type="ECO:0000313" key="3">
    <source>
        <dbReference type="Proteomes" id="UP001154282"/>
    </source>
</evidence>
<accession>A0AAV0RBB8</accession>
<name>A0AAV0RBB8_9ROSI</name>
<dbReference type="Proteomes" id="UP001154282">
    <property type="component" value="Unassembled WGS sequence"/>
</dbReference>
<evidence type="ECO:0000313" key="2">
    <source>
        <dbReference type="EMBL" id="CAI0554957.1"/>
    </source>
</evidence>
<dbReference type="AlphaFoldDB" id="A0AAV0RBB8"/>
<dbReference type="PROSITE" id="PS51257">
    <property type="entry name" value="PROKAR_LIPOPROTEIN"/>
    <property type="match status" value="1"/>
</dbReference>
<dbReference type="EMBL" id="CAMGYJ010000010">
    <property type="protein sequence ID" value="CAI0554957.1"/>
    <property type="molecule type" value="Genomic_DNA"/>
</dbReference>
<sequence>MEPIWRLERTSLVLGYSFALSCKDTMAPFLPNKTHKKLPKQIQSKEEEEEEEPEEEESHSASSSYTHHQMSRMHKNHFTKHLLLVAFFLLCFISPCARGRRLKEVVSEEKHEVVAVETKEHNLEVPSKETHLPDPDELAGMDYTPARKKPPIHN</sequence>
<keyword evidence="3" id="KW-1185">Reference proteome</keyword>
<feature type="region of interest" description="Disordered" evidence="1">
    <location>
        <begin position="123"/>
        <end position="154"/>
    </location>
</feature>
<proteinExistence type="predicted"/>
<feature type="compositionally biased region" description="Acidic residues" evidence="1">
    <location>
        <begin position="46"/>
        <end position="57"/>
    </location>
</feature>
<comment type="caution">
    <text evidence="2">The sequence shown here is derived from an EMBL/GenBank/DDBJ whole genome shotgun (WGS) entry which is preliminary data.</text>
</comment>
<dbReference type="Pfam" id="PF21529">
    <property type="entry name" value="GLV1-2"/>
    <property type="match status" value="1"/>
</dbReference>
<evidence type="ECO:0000256" key="1">
    <source>
        <dbReference type="SAM" id="MobiDB-lite"/>
    </source>
</evidence>
<reference evidence="2" key="1">
    <citation type="submission" date="2022-08" db="EMBL/GenBank/DDBJ databases">
        <authorList>
            <person name="Gutierrez-Valencia J."/>
        </authorList>
    </citation>
    <scope>NUCLEOTIDE SEQUENCE</scope>
</reference>
<protein>
    <submittedName>
        <fullName evidence="2">Uncharacterized protein</fullName>
    </submittedName>
</protein>